<accession>A0A0R3VYG2</accession>
<sequence>MVAEAETKHNDSEEGLNGGEEEEEEDFLPSHDFLMASSLLEDAADWFALPPPPPPSPPPSSLDRLTFDPDFKLSTHYTAACYEGESYLDGQRIFVGLDEGEDGAAA</sequence>
<organism evidence="4">
    <name type="scientific">Taenia asiatica</name>
    <name type="common">Asian tapeworm</name>
    <dbReference type="NCBI Taxonomy" id="60517"/>
    <lineage>
        <taxon>Eukaryota</taxon>
        <taxon>Metazoa</taxon>
        <taxon>Spiralia</taxon>
        <taxon>Lophotrochozoa</taxon>
        <taxon>Platyhelminthes</taxon>
        <taxon>Cestoda</taxon>
        <taxon>Eucestoda</taxon>
        <taxon>Cyclophyllidea</taxon>
        <taxon>Taeniidae</taxon>
        <taxon>Taenia</taxon>
    </lineage>
</organism>
<feature type="compositionally biased region" description="Pro residues" evidence="1">
    <location>
        <begin position="49"/>
        <end position="60"/>
    </location>
</feature>
<dbReference type="Proteomes" id="UP000282613">
    <property type="component" value="Unassembled WGS sequence"/>
</dbReference>
<feature type="region of interest" description="Disordered" evidence="1">
    <location>
        <begin position="45"/>
        <end position="67"/>
    </location>
</feature>
<feature type="compositionally biased region" description="Basic and acidic residues" evidence="1">
    <location>
        <begin position="1"/>
        <end position="12"/>
    </location>
</feature>
<reference evidence="2 3" key="2">
    <citation type="submission" date="2018-11" db="EMBL/GenBank/DDBJ databases">
        <authorList>
            <consortium name="Pathogen Informatics"/>
        </authorList>
    </citation>
    <scope>NUCLEOTIDE SEQUENCE [LARGE SCALE GENOMIC DNA]</scope>
</reference>
<reference evidence="4" key="1">
    <citation type="submission" date="2017-02" db="UniProtKB">
        <authorList>
            <consortium name="WormBaseParasite"/>
        </authorList>
    </citation>
    <scope>IDENTIFICATION</scope>
</reference>
<name>A0A0R3VYG2_TAEAS</name>
<proteinExistence type="predicted"/>
<dbReference type="AlphaFoldDB" id="A0A0R3VYG2"/>
<evidence type="ECO:0000313" key="2">
    <source>
        <dbReference type="EMBL" id="VDK25271.1"/>
    </source>
</evidence>
<evidence type="ECO:0000313" key="3">
    <source>
        <dbReference type="Proteomes" id="UP000282613"/>
    </source>
</evidence>
<dbReference type="EMBL" id="UYRS01001724">
    <property type="protein sequence ID" value="VDK25271.1"/>
    <property type="molecule type" value="Genomic_DNA"/>
</dbReference>
<evidence type="ECO:0000313" key="4">
    <source>
        <dbReference type="WBParaSite" id="TASK_0000245601-mRNA-1"/>
    </source>
</evidence>
<dbReference type="WBParaSite" id="TASK_0000245601-mRNA-1">
    <property type="protein sequence ID" value="TASK_0000245601-mRNA-1"/>
    <property type="gene ID" value="TASK_0000245601"/>
</dbReference>
<gene>
    <name evidence="2" type="ORF">TASK_LOCUS2457</name>
</gene>
<evidence type="ECO:0000256" key="1">
    <source>
        <dbReference type="SAM" id="MobiDB-lite"/>
    </source>
</evidence>
<dbReference type="STRING" id="60517.A0A0R3VYG2"/>
<protein>
    <submittedName>
        <fullName evidence="2 4">Uncharacterized protein</fullName>
    </submittedName>
</protein>
<keyword evidence="3" id="KW-1185">Reference proteome</keyword>
<feature type="region of interest" description="Disordered" evidence="1">
    <location>
        <begin position="1"/>
        <end position="31"/>
    </location>
</feature>